<dbReference type="Gene3D" id="3.20.20.100">
    <property type="entry name" value="NADP-dependent oxidoreductase domain"/>
    <property type="match status" value="1"/>
</dbReference>
<dbReference type="InterPro" id="IPR020471">
    <property type="entry name" value="AKR"/>
</dbReference>
<dbReference type="PANTHER" id="PTHR43312:SF1">
    <property type="entry name" value="NADP-DEPENDENT OXIDOREDUCTASE DOMAIN-CONTAINING PROTEIN"/>
    <property type="match status" value="1"/>
</dbReference>
<reference evidence="2 3" key="1">
    <citation type="submission" date="2021-03" db="EMBL/GenBank/DDBJ databases">
        <title>Genomic Encyclopedia of Type Strains, Phase IV (KMG-IV): sequencing the most valuable type-strain genomes for metagenomic binning, comparative biology and taxonomic classification.</title>
        <authorList>
            <person name="Goeker M."/>
        </authorList>
    </citation>
    <scope>NUCLEOTIDE SEQUENCE [LARGE SCALE GENOMIC DNA]</scope>
    <source>
        <strain evidence="2 3">DSM 101953</strain>
    </source>
</reference>
<organism evidence="2 3">
    <name type="scientific">Paenibacillus silagei</name>
    <dbReference type="NCBI Taxonomy" id="1670801"/>
    <lineage>
        <taxon>Bacteria</taxon>
        <taxon>Bacillati</taxon>
        <taxon>Bacillota</taxon>
        <taxon>Bacilli</taxon>
        <taxon>Bacillales</taxon>
        <taxon>Paenibacillaceae</taxon>
        <taxon>Paenibacillus</taxon>
    </lineage>
</organism>
<accession>A0ABS4NM04</accession>
<dbReference type="Proteomes" id="UP000773462">
    <property type="component" value="Unassembled WGS sequence"/>
</dbReference>
<comment type="caution">
    <text evidence="2">The sequence shown here is derived from an EMBL/GenBank/DDBJ whole genome shotgun (WGS) entry which is preliminary data.</text>
</comment>
<dbReference type="InterPro" id="IPR053135">
    <property type="entry name" value="AKR2_Oxidoreductase"/>
</dbReference>
<evidence type="ECO:0000313" key="2">
    <source>
        <dbReference type="EMBL" id="MBP2111092.1"/>
    </source>
</evidence>
<dbReference type="InterPro" id="IPR036812">
    <property type="entry name" value="NAD(P)_OxRdtase_dom_sf"/>
</dbReference>
<protein>
    <submittedName>
        <fullName evidence="2">Aryl-alcohol dehydrogenase-like predicted oxidoreductase</fullName>
    </submittedName>
</protein>
<sequence>MKYRELGNTGLSVSEVSFGTWAIGGDWGNSKDEDGLRGLQAAMEQGVNFFDTADVYGGGHAEELLAKATRGKQDEIHIATKFCRAGDIHDPENYSARRISEYCEQSLRRLEREAIDLYQIHCPPMEILRDGSVFAALDQLKAEGKIRHYGVSVETIEEGLLCLEHPGVAALQVIFNLFRQQPAQELLPQAAAKGAGILVRLPLASGLLTGKFTPSSTFQDNDHRKFNANGEQFNVGETFSGLPFVKGVELAQKLDWITEGRGNMAQASMRWILDHPAVSCVIPGFKNESQVNDNLATLDVPSFSPGDMERLAAFYQSEVVPHIRGEV</sequence>
<dbReference type="EMBL" id="JAGGLV010000003">
    <property type="protein sequence ID" value="MBP2111092.1"/>
    <property type="molecule type" value="Genomic_DNA"/>
</dbReference>
<dbReference type="InterPro" id="IPR023210">
    <property type="entry name" value="NADP_OxRdtase_dom"/>
</dbReference>
<dbReference type="PANTHER" id="PTHR43312">
    <property type="entry name" value="D-THREO-ALDOSE 1-DEHYDROGENASE"/>
    <property type="match status" value="1"/>
</dbReference>
<gene>
    <name evidence="2" type="ORF">J2Z70_001233</name>
</gene>
<feature type="domain" description="NADP-dependent oxidoreductase" evidence="1">
    <location>
        <begin position="16"/>
        <end position="314"/>
    </location>
</feature>
<dbReference type="SUPFAM" id="SSF51430">
    <property type="entry name" value="NAD(P)-linked oxidoreductase"/>
    <property type="match status" value="1"/>
</dbReference>
<dbReference type="RefSeq" id="WP_209870461.1">
    <property type="nucleotide sequence ID" value="NZ_JAGGLV010000003.1"/>
</dbReference>
<dbReference type="CDD" id="cd19086">
    <property type="entry name" value="AKR_AKR11C1"/>
    <property type="match status" value="1"/>
</dbReference>
<proteinExistence type="predicted"/>
<dbReference type="Pfam" id="PF00248">
    <property type="entry name" value="Aldo_ket_red"/>
    <property type="match status" value="1"/>
</dbReference>
<name>A0ABS4NM04_9BACL</name>
<keyword evidence="3" id="KW-1185">Reference proteome</keyword>
<evidence type="ECO:0000313" key="3">
    <source>
        <dbReference type="Proteomes" id="UP000773462"/>
    </source>
</evidence>
<dbReference type="PRINTS" id="PR00069">
    <property type="entry name" value="ALDKETRDTASE"/>
</dbReference>
<evidence type="ECO:0000259" key="1">
    <source>
        <dbReference type="Pfam" id="PF00248"/>
    </source>
</evidence>